<dbReference type="AlphaFoldDB" id="C0ZGR8"/>
<dbReference type="HOGENOM" id="CLU_3196881_0_0_9"/>
<accession>C0ZGR8</accession>
<proteinExistence type="predicted"/>
<gene>
    <name evidence="1" type="ordered locus">BBR47_40000</name>
</gene>
<dbReference type="KEGG" id="bbe:BBR47_40000"/>
<evidence type="ECO:0000313" key="1">
    <source>
        <dbReference type="EMBL" id="BAH44977.1"/>
    </source>
</evidence>
<organism evidence="1 2">
    <name type="scientific">Brevibacillus brevis (strain 47 / JCM 6285 / NBRC 100599)</name>
    <dbReference type="NCBI Taxonomy" id="358681"/>
    <lineage>
        <taxon>Bacteria</taxon>
        <taxon>Bacillati</taxon>
        <taxon>Bacillota</taxon>
        <taxon>Bacilli</taxon>
        <taxon>Bacillales</taxon>
        <taxon>Paenibacillaceae</taxon>
        <taxon>Brevibacillus</taxon>
    </lineage>
</organism>
<name>C0ZGR8_BREBN</name>
<evidence type="ECO:0000313" key="2">
    <source>
        <dbReference type="Proteomes" id="UP000001877"/>
    </source>
</evidence>
<sequence>MIPIAIPKKIHTREPIPYVLANLNKTVINTPVTMISDKITMLTLW</sequence>
<reference evidence="1 2" key="1">
    <citation type="submission" date="2005-03" db="EMBL/GenBank/DDBJ databases">
        <title>Brevibacillus brevis strain 47, complete genome.</title>
        <authorList>
            <person name="Hosoyama A."/>
            <person name="Yamada R."/>
            <person name="Hongo Y."/>
            <person name="Terui Y."/>
            <person name="Ankai A."/>
            <person name="Masuyama W."/>
            <person name="Sekiguchi M."/>
            <person name="Takeda T."/>
            <person name="Asano K."/>
            <person name="Ohji S."/>
            <person name="Ichikawa N."/>
            <person name="Narita S."/>
            <person name="Aoki N."/>
            <person name="Miura H."/>
            <person name="Matsushita S."/>
            <person name="Sekigawa T."/>
            <person name="Yamagata H."/>
            <person name="Yoshikawa H."/>
            <person name="Udaka S."/>
            <person name="Tanikawa S."/>
            <person name="Fujita N."/>
        </authorList>
    </citation>
    <scope>NUCLEOTIDE SEQUENCE [LARGE SCALE GENOMIC DNA]</scope>
    <source>
        <strain evidence="2">47 / JCM 6285 / NBRC 100599</strain>
    </source>
</reference>
<keyword evidence="2" id="KW-1185">Reference proteome</keyword>
<dbReference type="STRING" id="358681.BBR47_40000"/>
<dbReference type="Proteomes" id="UP000001877">
    <property type="component" value="Chromosome"/>
</dbReference>
<dbReference type="EMBL" id="AP008955">
    <property type="protein sequence ID" value="BAH44977.1"/>
    <property type="molecule type" value="Genomic_DNA"/>
</dbReference>
<protein>
    <submittedName>
        <fullName evidence="1">Uncharacterized protein</fullName>
    </submittedName>
</protein>